<reference evidence="1" key="1">
    <citation type="submission" date="2023-01" db="EMBL/GenBank/DDBJ databases">
        <title>Human gut microbiome strain richness.</title>
        <authorList>
            <person name="Chen-Liaw A."/>
        </authorList>
    </citation>
    <scope>NUCLEOTIDE SEQUENCE</scope>
    <source>
        <strain evidence="1">1001287st1_F4_1001285I_161205</strain>
    </source>
</reference>
<comment type="caution">
    <text evidence="1">The sequence shown here is derived from an EMBL/GenBank/DDBJ whole genome shotgun (WGS) entry which is preliminary data.</text>
</comment>
<proteinExistence type="predicted"/>
<protein>
    <submittedName>
        <fullName evidence="1">Uncharacterized protein</fullName>
    </submittedName>
</protein>
<evidence type="ECO:0000313" key="1">
    <source>
        <dbReference type="EMBL" id="MDB7932154.1"/>
    </source>
</evidence>
<dbReference type="AlphaFoldDB" id="A0AAW6CEM0"/>
<accession>A0AAW6CEM0</accession>
<sequence>MTIYTIVRTGIDVDRGSFPGPAAERSFFSPLRARKELQRLVCAEKEKLDDRYDCEDQDEDYWEMYQDGNAAALFVRLEVVPSELILMSAGEKEEVKGSLEEETEAKECLSRMWRMQSDAAERDHDGEHH</sequence>
<dbReference type="RefSeq" id="WP_195324931.1">
    <property type="nucleotide sequence ID" value="NZ_JADMVZ010000006.1"/>
</dbReference>
<evidence type="ECO:0000313" key="2">
    <source>
        <dbReference type="Proteomes" id="UP001211173"/>
    </source>
</evidence>
<name>A0AAW6CEM0_FLAPL</name>
<organism evidence="1 2">
    <name type="scientific">Flavonifractor plautii</name>
    <name type="common">Fusobacterium plautii</name>
    <dbReference type="NCBI Taxonomy" id="292800"/>
    <lineage>
        <taxon>Bacteria</taxon>
        <taxon>Bacillati</taxon>
        <taxon>Bacillota</taxon>
        <taxon>Clostridia</taxon>
        <taxon>Eubacteriales</taxon>
        <taxon>Oscillospiraceae</taxon>
        <taxon>Flavonifractor</taxon>
    </lineage>
</organism>
<dbReference type="Proteomes" id="UP001211173">
    <property type="component" value="Unassembled WGS sequence"/>
</dbReference>
<gene>
    <name evidence="1" type="ORF">PNE06_03595</name>
</gene>
<dbReference type="EMBL" id="JAQLWV010000004">
    <property type="protein sequence ID" value="MDB7932154.1"/>
    <property type="molecule type" value="Genomic_DNA"/>
</dbReference>